<evidence type="ECO:0000256" key="3">
    <source>
        <dbReference type="ARBA" id="ARBA00022692"/>
    </source>
</evidence>
<keyword evidence="9" id="KW-1185">Reference proteome</keyword>
<protein>
    <recommendedName>
        <fullName evidence="7">Major facilitator superfamily (MFS) profile domain-containing protein</fullName>
    </recommendedName>
</protein>
<dbReference type="InterPro" id="IPR036259">
    <property type="entry name" value="MFS_trans_sf"/>
</dbReference>
<gene>
    <name evidence="8" type="ORF">GCM10023320_40240</name>
</gene>
<keyword evidence="4 6" id="KW-1133">Transmembrane helix</keyword>
<evidence type="ECO:0000256" key="4">
    <source>
        <dbReference type="ARBA" id="ARBA00022989"/>
    </source>
</evidence>
<dbReference type="InterPro" id="IPR050814">
    <property type="entry name" value="Myo-inositol_Transporter"/>
</dbReference>
<comment type="subcellular location">
    <subcellularLocation>
        <location evidence="1">Cell membrane</location>
        <topology evidence="1">Multi-pass membrane protein</topology>
    </subcellularLocation>
</comment>
<evidence type="ECO:0000256" key="6">
    <source>
        <dbReference type="SAM" id="Phobius"/>
    </source>
</evidence>
<reference evidence="9" key="1">
    <citation type="journal article" date="2019" name="Int. J. Syst. Evol. Microbiol.">
        <title>The Global Catalogue of Microorganisms (GCM) 10K type strain sequencing project: providing services to taxonomists for standard genome sequencing and annotation.</title>
        <authorList>
            <consortium name="The Broad Institute Genomics Platform"/>
            <consortium name="The Broad Institute Genome Sequencing Center for Infectious Disease"/>
            <person name="Wu L."/>
            <person name="Ma J."/>
        </authorList>
    </citation>
    <scope>NUCLEOTIDE SEQUENCE [LARGE SCALE GENOMIC DNA]</scope>
    <source>
        <strain evidence="9">JCM 18302</strain>
    </source>
</reference>
<evidence type="ECO:0000256" key="5">
    <source>
        <dbReference type="ARBA" id="ARBA00023136"/>
    </source>
</evidence>
<feature type="domain" description="Major facilitator superfamily (MFS) profile" evidence="7">
    <location>
        <begin position="1"/>
        <end position="165"/>
    </location>
</feature>
<dbReference type="PANTHER" id="PTHR48020:SF12">
    <property type="entry name" value="PROTON MYO-INOSITOL COTRANSPORTER"/>
    <property type="match status" value="1"/>
</dbReference>
<organism evidence="8 9">
    <name type="scientific">Pseudonocardia adelaidensis</name>
    <dbReference type="NCBI Taxonomy" id="648754"/>
    <lineage>
        <taxon>Bacteria</taxon>
        <taxon>Bacillati</taxon>
        <taxon>Actinomycetota</taxon>
        <taxon>Actinomycetes</taxon>
        <taxon>Pseudonocardiales</taxon>
        <taxon>Pseudonocardiaceae</taxon>
        <taxon>Pseudonocardia</taxon>
    </lineage>
</organism>
<accession>A0ABP9NPM4</accession>
<dbReference type="PROSITE" id="PS50850">
    <property type="entry name" value="MFS"/>
    <property type="match status" value="1"/>
</dbReference>
<dbReference type="InterPro" id="IPR020846">
    <property type="entry name" value="MFS_dom"/>
</dbReference>
<name>A0ABP9NPM4_9PSEU</name>
<keyword evidence="2" id="KW-0813">Transport</keyword>
<dbReference type="InterPro" id="IPR005828">
    <property type="entry name" value="MFS_sugar_transport-like"/>
</dbReference>
<feature type="transmembrane region" description="Helical" evidence="6">
    <location>
        <begin position="28"/>
        <end position="46"/>
    </location>
</feature>
<dbReference type="PANTHER" id="PTHR48020">
    <property type="entry name" value="PROTON MYO-INOSITOL COTRANSPORTER"/>
    <property type="match status" value="1"/>
</dbReference>
<dbReference type="Pfam" id="PF00083">
    <property type="entry name" value="Sugar_tr"/>
    <property type="match status" value="1"/>
</dbReference>
<proteinExistence type="predicted"/>
<evidence type="ECO:0000313" key="9">
    <source>
        <dbReference type="Proteomes" id="UP001500804"/>
    </source>
</evidence>
<keyword evidence="3 6" id="KW-0812">Transmembrane</keyword>
<dbReference type="RefSeq" id="WP_345606735.1">
    <property type="nucleotide sequence ID" value="NZ_BAABJO010000014.1"/>
</dbReference>
<dbReference type="SUPFAM" id="SSF103473">
    <property type="entry name" value="MFS general substrate transporter"/>
    <property type="match status" value="1"/>
</dbReference>
<evidence type="ECO:0000256" key="1">
    <source>
        <dbReference type="ARBA" id="ARBA00004651"/>
    </source>
</evidence>
<evidence type="ECO:0000313" key="8">
    <source>
        <dbReference type="EMBL" id="GAA5125603.1"/>
    </source>
</evidence>
<evidence type="ECO:0000259" key="7">
    <source>
        <dbReference type="PROSITE" id="PS50850"/>
    </source>
</evidence>
<sequence length="165" mass="17577">MSTLLLGAITGAVLSGYLDDRISRKWTKVFSGCIYVLGALGCAFSVNVPMLVGFRFLLGLSVGTASLVAPMYISEVAPPVRSTSSRSPPGSCWPRGELPVRRCARRLAVDAGPRCAANSYTAPLGVEHRNPATGAANATVISRRMKQTASSLMTVVFDQFLRALR</sequence>
<dbReference type="EMBL" id="BAABJO010000014">
    <property type="protein sequence ID" value="GAA5125603.1"/>
    <property type="molecule type" value="Genomic_DNA"/>
</dbReference>
<keyword evidence="5 6" id="KW-0472">Membrane</keyword>
<evidence type="ECO:0000256" key="2">
    <source>
        <dbReference type="ARBA" id="ARBA00022448"/>
    </source>
</evidence>
<dbReference type="Proteomes" id="UP001500804">
    <property type="component" value="Unassembled WGS sequence"/>
</dbReference>
<dbReference type="Gene3D" id="1.20.1250.20">
    <property type="entry name" value="MFS general substrate transporter like domains"/>
    <property type="match status" value="1"/>
</dbReference>
<comment type="caution">
    <text evidence="8">The sequence shown here is derived from an EMBL/GenBank/DDBJ whole genome shotgun (WGS) entry which is preliminary data.</text>
</comment>